<protein>
    <submittedName>
        <fullName evidence="7">Multidrug resistance protein stp</fullName>
    </submittedName>
</protein>
<dbReference type="AlphaFoldDB" id="A0A0N8VZA6"/>
<dbReference type="PROSITE" id="PS50850">
    <property type="entry name" value="MFS"/>
    <property type="match status" value="1"/>
</dbReference>
<proteinExistence type="predicted"/>
<comment type="caution">
    <text evidence="7">The sequence shown here is derived from an EMBL/GenBank/DDBJ whole genome shotgun (WGS) entry which is preliminary data.</text>
</comment>
<dbReference type="InterPro" id="IPR011701">
    <property type="entry name" value="MFS"/>
</dbReference>
<feature type="transmembrane region" description="Helical" evidence="5">
    <location>
        <begin position="202"/>
        <end position="220"/>
    </location>
</feature>
<dbReference type="EMBL" id="LKST01000004">
    <property type="protein sequence ID" value="KQB83362.1"/>
    <property type="molecule type" value="Genomic_DNA"/>
</dbReference>
<accession>A0A0N8VZA6</accession>
<dbReference type="PANTHER" id="PTHR42718">
    <property type="entry name" value="MAJOR FACILITATOR SUPERFAMILY MULTIDRUG TRANSPORTER MFSC"/>
    <property type="match status" value="1"/>
</dbReference>
<feature type="transmembrane region" description="Helical" evidence="5">
    <location>
        <begin position="83"/>
        <end position="103"/>
    </location>
</feature>
<dbReference type="PATRIC" id="fig|1544416.3.peg.2341"/>
<evidence type="ECO:0000256" key="2">
    <source>
        <dbReference type="ARBA" id="ARBA00022692"/>
    </source>
</evidence>
<dbReference type="GO" id="GO:0022857">
    <property type="term" value="F:transmembrane transporter activity"/>
    <property type="evidence" value="ECO:0007669"/>
    <property type="project" value="InterPro"/>
</dbReference>
<evidence type="ECO:0000256" key="4">
    <source>
        <dbReference type="ARBA" id="ARBA00023136"/>
    </source>
</evidence>
<dbReference type="STRING" id="1544416.Cocul_02337"/>
<name>A0A0N8VZA6_9CORY</name>
<keyword evidence="8" id="KW-1185">Reference proteome</keyword>
<comment type="subcellular location">
    <subcellularLocation>
        <location evidence="1">Cell membrane</location>
        <topology evidence="1">Multi-pass membrane protein</topology>
    </subcellularLocation>
</comment>
<organism evidence="7 8">
    <name type="scientific">Corynebacterium oculi</name>
    <dbReference type="NCBI Taxonomy" id="1544416"/>
    <lineage>
        <taxon>Bacteria</taxon>
        <taxon>Bacillati</taxon>
        <taxon>Actinomycetota</taxon>
        <taxon>Actinomycetes</taxon>
        <taxon>Mycobacteriales</taxon>
        <taxon>Corynebacteriaceae</taxon>
        <taxon>Corynebacterium</taxon>
    </lineage>
</organism>
<feature type="transmembrane region" description="Helical" evidence="5">
    <location>
        <begin position="143"/>
        <end position="162"/>
    </location>
</feature>
<keyword evidence="3 5" id="KW-1133">Transmembrane helix</keyword>
<keyword evidence="4 5" id="KW-0472">Membrane</keyword>
<feature type="transmembrane region" description="Helical" evidence="5">
    <location>
        <begin position="115"/>
        <end position="137"/>
    </location>
</feature>
<dbReference type="Gene3D" id="1.20.1720.10">
    <property type="entry name" value="Multidrug resistance protein D"/>
    <property type="match status" value="1"/>
</dbReference>
<evidence type="ECO:0000256" key="1">
    <source>
        <dbReference type="ARBA" id="ARBA00004651"/>
    </source>
</evidence>
<feature type="transmembrane region" description="Helical" evidence="5">
    <location>
        <begin position="24"/>
        <end position="43"/>
    </location>
</feature>
<dbReference type="PANTHER" id="PTHR42718:SF49">
    <property type="entry name" value="EXPORT PROTEIN"/>
    <property type="match status" value="1"/>
</dbReference>
<dbReference type="InterPro" id="IPR036259">
    <property type="entry name" value="MFS_trans_sf"/>
</dbReference>
<evidence type="ECO:0000313" key="7">
    <source>
        <dbReference type="EMBL" id="KQB83362.1"/>
    </source>
</evidence>
<evidence type="ECO:0000313" key="8">
    <source>
        <dbReference type="Proteomes" id="UP000050517"/>
    </source>
</evidence>
<dbReference type="GO" id="GO:0005886">
    <property type="term" value="C:plasma membrane"/>
    <property type="evidence" value="ECO:0007669"/>
    <property type="project" value="UniProtKB-SubCell"/>
</dbReference>
<dbReference type="InterPro" id="IPR020846">
    <property type="entry name" value="MFS_dom"/>
</dbReference>
<feature type="transmembrane region" description="Helical" evidence="5">
    <location>
        <begin position="55"/>
        <end position="77"/>
    </location>
</feature>
<sequence>MGVSGTGVALPYIASDLGSHPTRLQWVVNGFNLTFAVFSLVAGSISDHLGRKRGLLLGSFIFGLSGVLSALAPNLIILDIARGIAGIGAAIIFACSGALLAVTFSGSASARAFDLFGTAAGVGLGLGPTVSSLAIAATGWKGIFWFSAVAISISIFLTLASRIRDTSTPNQSKVDYPGAITFAASLSLIITGIAQSNTWGCTSLGTVTLICLGMVLFIAFI</sequence>
<dbReference type="SUPFAM" id="SSF103473">
    <property type="entry name" value="MFS general substrate transporter"/>
    <property type="match status" value="1"/>
</dbReference>
<evidence type="ECO:0000256" key="5">
    <source>
        <dbReference type="SAM" id="Phobius"/>
    </source>
</evidence>
<dbReference type="Pfam" id="PF07690">
    <property type="entry name" value="MFS_1"/>
    <property type="match status" value="1"/>
</dbReference>
<feature type="transmembrane region" description="Helical" evidence="5">
    <location>
        <begin position="174"/>
        <end position="196"/>
    </location>
</feature>
<feature type="domain" description="Major facilitator superfamily (MFS) profile" evidence="6">
    <location>
        <begin position="1"/>
        <end position="221"/>
    </location>
</feature>
<gene>
    <name evidence="7" type="primary">stp_2</name>
    <name evidence="7" type="ORF">Cocul_02337</name>
</gene>
<evidence type="ECO:0000256" key="3">
    <source>
        <dbReference type="ARBA" id="ARBA00022989"/>
    </source>
</evidence>
<reference evidence="7 8" key="1">
    <citation type="submission" date="2015-10" db="EMBL/GenBank/DDBJ databases">
        <title>Corynebacteirum lowii and Corynebacterium oculi species nova, derived from human clinical disease and and emended description of Corynebacterium mastiditis.</title>
        <authorList>
            <person name="Bernard K."/>
            <person name="Pacheco A.L."/>
            <person name="Mcdougall C."/>
            <person name="Burtx T."/>
            <person name="Weibe D."/>
            <person name="Tyler S."/>
            <person name="Olson A.B."/>
            <person name="Cnockaert M."/>
            <person name="Eguchi H."/>
            <person name="Kuwahara T."/>
            <person name="Nakayama-Imaohji H."/>
            <person name="Boudewijins M."/>
            <person name="Van Hoecke F."/>
            <person name="Bernier A.-M."/>
            <person name="Vandamme P."/>
        </authorList>
    </citation>
    <scope>NUCLEOTIDE SEQUENCE [LARGE SCALE GENOMIC DNA]</scope>
    <source>
        <strain evidence="7 8">NML 130210</strain>
    </source>
</reference>
<evidence type="ECO:0000259" key="6">
    <source>
        <dbReference type="PROSITE" id="PS50850"/>
    </source>
</evidence>
<keyword evidence="2 5" id="KW-0812">Transmembrane</keyword>
<dbReference type="Proteomes" id="UP000050517">
    <property type="component" value="Unassembled WGS sequence"/>
</dbReference>